<dbReference type="EMBL" id="JAOTIF010000048">
    <property type="protein sequence ID" value="MCU7552804.1"/>
    <property type="molecule type" value="Genomic_DNA"/>
</dbReference>
<organism evidence="3 4">
    <name type="scientific">Paraflavisolibacter caeni</name>
    <dbReference type="NCBI Taxonomy" id="2982496"/>
    <lineage>
        <taxon>Bacteria</taxon>
        <taxon>Pseudomonadati</taxon>
        <taxon>Bacteroidota</taxon>
        <taxon>Chitinophagia</taxon>
        <taxon>Chitinophagales</taxon>
        <taxon>Chitinophagaceae</taxon>
        <taxon>Paraflavisolibacter</taxon>
    </lineage>
</organism>
<dbReference type="Pfam" id="PF00106">
    <property type="entry name" value="adh_short"/>
    <property type="match status" value="1"/>
</dbReference>
<dbReference type="GO" id="GO:0016491">
    <property type="term" value="F:oxidoreductase activity"/>
    <property type="evidence" value="ECO:0007669"/>
    <property type="project" value="UniProtKB-KW"/>
</dbReference>
<name>A0A9X3BHS1_9BACT</name>
<evidence type="ECO:0000256" key="1">
    <source>
        <dbReference type="ARBA" id="ARBA00006484"/>
    </source>
</evidence>
<dbReference type="InterPro" id="IPR036291">
    <property type="entry name" value="NAD(P)-bd_dom_sf"/>
</dbReference>
<dbReference type="GO" id="GO:0016020">
    <property type="term" value="C:membrane"/>
    <property type="evidence" value="ECO:0007669"/>
    <property type="project" value="TreeGrafter"/>
</dbReference>
<comment type="similarity">
    <text evidence="1">Belongs to the short-chain dehydrogenases/reductases (SDR) family.</text>
</comment>
<evidence type="ECO:0000256" key="2">
    <source>
        <dbReference type="ARBA" id="ARBA00023002"/>
    </source>
</evidence>
<dbReference type="SUPFAM" id="SSF51735">
    <property type="entry name" value="NAD(P)-binding Rossmann-fold domains"/>
    <property type="match status" value="1"/>
</dbReference>
<dbReference type="RefSeq" id="WP_279300240.1">
    <property type="nucleotide sequence ID" value="NZ_JAOTIF010000048.1"/>
</dbReference>
<keyword evidence="2" id="KW-0560">Oxidoreductase</keyword>
<proteinExistence type="inferred from homology"/>
<sequence length="229" mass="25001">MRTVIITGANGNLGTAVTQTFLKKGYRVIATVSKEASKKELPAHDQLFVETVDLTNEQQTTAFVAKTIATHQKIDAALLLVGGFAMGKVAETTGTDLKKQMALNFETAYYVARPLLQHMEEQNYGRLVFIGSRPALKPADGKNMVAYAFSKSLLFQLAEFINAEMKGKDIVATVAVPSTLDTEINRKSMPQANPADWVKPEALAEILEFTCSDAASPLRETVLKVYNNA</sequence>
<dbReference type="Gene3D" id="3.40.50.720">
    <property type="entry name" value="NAD(P)-binding Rossmann-like Domain"/>
    <property type="match status" value="1"/>
</dbReference>
<evidence type="ECO:0000313" key="3">
    <source>
        <dbReference type="EMBL" id="MCU7552804.1"/>
    </source>
</evidence>
<protein>
    <submittedName>
        <fullName evidence="3">SDR family NAD(P)-dependent oxidoreductase</fullName>
    </submittedName>
</protein>
<dbReference type="PRINTS" id="PR00081">
    <property type="entry name" value="GDHRDH"/>
</dbReference>
<accession>A0A9X3BHS1</accession>
<dbReference type="Proteomes" id="UP001155483">
    <property type="component" value="Unassembled WGS sequence"/>
</dbReference>
<gene>
    <name evidence="3" type="ORF">OCK74_27040</name>
</gene>
<comment type="caution">
    <text evidence="3">The sequence shown here is derived from an EMBL/GenBank/DDBJ whole genome shotgun (WGS) entry which is preliminary data.</text>
</comment>
<evidence type="ECO:0000313" key="4">
    <source>
        <dbReference type="Proteomes" id="UP001155483"/>
    </source>
</evidence>
<dbReference type="PANTHER" id="PTHR44196">
    <property type="entry name" value="DEHYDROGENASE/REDUCTASE SDR FAMILY MEMBER 7B"/>
    <property type="match status" value="1"/>
</dbReference>
<dbReference type="AlphaFoldDB" id="A0A9X3BHS1"/>
<keyword evidence="4" id="KW-1185">Reference proteome</keyword>
<reference evidence="3" key="1">
    <citation type="submission" date="2022-09" db="EMBL/GenBank/DDBJ databases">
        <authorList>
            <person name="Yuan C."/>
            <person name="Ke Z."/>
        </authorList>
    </citation>
    <scope>NUCLEOTIDE SEQUENCE</scope>
    <source>
        <strain evidence="3">LB-8</strain>
    </source>
</reference>
<dbReference type="InterPro" id="IPR002347">
    <property type="entry name" value="SDR_fam"/>
</dbReference>
<reference evidence="3" key="2">
    <citation type="submission" date="2023-04" db="EMBL/GenBank/DDBJ databases">
        <title>Paracnuella aquatica gen. nov., sp. nov., a member of the family Chitinophagaceae isolated from a hot spring.</title>
        <authorList>
            <person name="Wang C."/>
        </authorList>
    </citation>
    <scope>NUCLEOTIDE SEQUENCE</scope>
    <source>
        <strain evidence="3">LB-8</strain>
    </source>
</reference>
<dbReference type="PANTHER" id="PTHR44196:SF1">
    <property type="entry name" value="DEHYDROGENASE_REDUCTASE SDR FAMILY MEMBER 7B"/>
    <property type="match status" value="1"/>
</dbReference>